<dbReference type="Gene3D" id="4.10.520.10">
    <property type="entry name" value="IHF-like DNA-binding proteins"/>
    <property type="match status" value="1"/>
</dbReference>
<accession>A0ABS2CSV9</accession>
<dbReference type="NCBIfam" id="TIGR01201">
    <property type="entry name" value="HU_rel"/>
    <property type="match status" value="1"/>
</dbReference>
<dbReference type="Pfam" id="PF18291">
    <property type="entry name" value="HU-HIG"/>
    <property type="match status" value="1"/>
</dbReference>
<protein>
    <submittedName>
        <fullName evidence="3">HU family DNA-binding protein</fullName>
    </submittedName>
</protein>
<dbReference type="GO" id="GO:0003677">
    <property type="term" value="F:DNA binding"/>
    <property type="evidence" value="ECO:0007669"/>
    <property type="project" value="UniProtKB-KW"/>
</dbReference>
<evidence type="ECO:0000256" key="1">
    <source>
        <dbReference type="ARBA" id="ARBA00023125"/>
    </source>
</evidence>
<evidence type="ECO:0000313" key="4">
    <source>
        <dbReference type="Proteomes" id="UP000759529"/>
    </source>
</evidence>
<comment type="caution">
    <text evidence="3">The sequence shown here is derived from an EMBL/GenBank/DDBJ whole genome shotgun (WGS) entry which is preliminary data.</text>
</comment>
<evidence type="ECO:0000259" key="2">
    <source>
        <dbReference type="Pfam" id="PF18291"/>
    </source>
</evidence>
<dbReference type="InterPro" id="IPR041607">
    <property type="entry name" value="HU-HIG"/>
</dbReference>
<reference evidence="3 4" key="1">
    <citation type="submission" date="2021-02" db="EMBL/GenBank/DDBJ databases">
        <authorList>
            <person name="Jung H.S."/>
            <person name="Chun B.H."/>
            <person name="Jeon C.O."/>
        </authorList>
    </citation>
    <scope>NUCLEOTIDE SEQUENCE [LARGE SCALE GENOMIC DNA]</scope>
    <source>
        <strain evidence="3 4">LMG 25203</strain>
    </source>
</reference>
<feature type="domain" description="HU" evidence="2">
    <location>
        <begin position="11"/>
        <end position="121"/>
    </location>
</feature>
<dbReference type="InterPro" id="IPR010992">
    <property type="entry name" value="IHF-like_DNA-bd_dom_sf"/>
</dbReference>
<sequence length="129" mass="13912">MAILITPIGKTNPTQPDAPLLYYPKATKTGEVDLEKVTEEIAQATSLTQADCYAAVISLVKVLEDHLEKGEIVRLEPLGTFQISVKGTASDSAAGVSKDNVTRASIIFRPGKKLKKLVGNLSYVRKKIS</sequence>
<keyword evidence="1 3" id="KW-0238">DNA-binding</keyword>
<organism evidence="3 4">
    <name type="scientific">Flavobacterium macrobrachii</name>
    <dbReference type="NCBI Taxonomy" id="591204"/>
    <lineage>
        <taxon>Bacteria</taxon>
        <taxon>Pseudomonadati</taxon>
        <taxon>Bacteroidota</taxon>
        <taxon>Flavobacteriia</taxon>
        <taxon>Flavobacteriales</taxon>
        <taxon>Flavobacteriaceae</taxon>
        <taxon>Flavobacterium</taxon>
    </lineage>
</organism>
<gene>
    <name evidence="3" type="ORF">H9X54_001940</name>
</gene>
<proteinExistence type="predicted"/>
<keyword evidence="4" id="KW-1185">Reference proteome</keyword>
<dbReference type="EMBL" id="JACSOD020000376">
    <property type="protein sequence ID" value="MBM6498062.1"/>
    <property type="molecule type" value="Genomic_DNA"/>
</dbReference>
<dbReference type="Proteomes" id="UP000759529">
    <property type="component" value="Unassembled WGS sequence"/>
</dbReference>
<name>A0ABS2CSV9_9FLAO</name>
<dbReference type="SUPFAM" id="SSF47729">
    <property type="entry name" value="IHF-like DNA-binding proteins"/>
    <property type="match status" value="1"/>
</dbReference>
<dbReference type="InterPro" id="IPR005902">
    <property type="entry name" value="HU_DNA-bd_put"/>
</dbReference>
<dbReference type="RefSeq" id="WP_187658681.1">
    <property type="nucleotide sequence ID" value="NZ_JACSOD020000376.1"/>
</dbReference>
<evidence type="ECO:0000313" key="3">
    <source>
        <dbReference type="EMBL" id="MBM6498062.1"/>
    </source>
</evidence>